<name>A0AAE5EXZ2_CLOBE</name>
<dbReference type="RefSeq" id="WP_171786400.1">
    <property type="nucleotide sequence ID" value="NZ_JABFUN010000001.1"/>
</dbReference>
<dbReference type="Proteomes" id="UP000822184">
    <property type="component" value="Unassembled WGS sequence"/>
</dbReference>
<protein>
    <submittedName>
        <fullName evidence="1">Uncharacterized protein</fullName>
    </submittedName>
</protein>
<organism evidence="1 2">
    <name type="scientific">Clostridium beijerinckii</name>
    <name type="common">Clostridium MP</name>
    <dbReference type="NCBI Taxonomy" id="1520"/>
    <lineage>
        <taxon>Bacteria</taxon>
        <taxon>Bacillati</taxon>
        <taxon>Bacillota</taxon>
        <taxon>Clostridia</taxon>
        <taxon>Eubacteriales</taxon>
        <taxon>Clostridiaceae</taxon>
        <taxon>Clostridium</taxon>
    </lineage>
</organism>
<proteinExistence type="predicted"/>
<reference evidence="1" key="1">
    <citation type="submission" date="2020-06" db="EMBL/GenBank/DDBJ databases">
        <title>Genomic insights into acetone-butanol-ethanol (ABE) fermentation by sequencing solventogenic clostridia strains.</title>
        <authorList>
            <person name="Brown S."/>
        </authorList>
    </citation>
    <scope>NUCLEOTIDE SEQUENCE</scope>
    <source>
        <strain evidence="1">DJ123</strain>
    </source>
</reference>
<accession>A0AAE5EXZ2</accession>
<evidence type="ECO:0000313" key="1">
    <source>
        <dbReference type="EMBL" id="NSB16464.1"/>
    </source>
</evidence>
<comment type="caution">
    <text evidence="1">The sequence shown here is derived from an EMBL/GenBank/DDBJ whole genome shotgun (WGS) entry which is preliminary data.</text>
</comment>
<dbReference type="AlphaFoldDB" id="A0AAE5EXZ2"/>
<evidence type="ECO:0000313" key="2">
    <source>
        <dbReference type="Proteomes" id="UP000822184"/>
    </source>
</evidence>
<gene>
    <name evidence="1" type="ORF">BCD95_004723</name>
</gene>
<sequence length="58" mass="6449">MESINIYIGNHVIVADGDVVVTYSAGGVFTYKRNETSILYLNPEKIIDIQVKKESSES</sequence>
<dbReference type="EMBL" id="JABTDW010000001">
    <property type="protein sequence ID" value="NSB16464.1"/>
    <property type="molecule type" value="Genomic_DNA"/>
</dbReference>